<proteinExistence type="predicted"/>
<dbReference type="InterPro" id="IPR046525">
    <property type="entry name" value="DUF6702"/>
</dbReference>
<dbReference type="Pfam" id="PF20420">
    <property type="entry name" value="DUF6702"/>
    <property type="match status" value="1"/>
</dbReference>
<accession>A0A5C6Q782</accession>
<dbReference type="RefSeq" id="WP_146790905.1">
    <property type="nucleotide sequence ID" value="NZ_VOLT01000012.1"/>
</dbReference>
<keyword evidence="2" id="KW-1185">Reference proteome</keyword>
<keyword evidence="1" id="KW-0269">Exonuclease</keyword>
<dbReference type="Proteomes" id="UP000321822">
    <property type="component" value="Unassembled WGS sequence"/>
</dbReference>
<name>A0A5C6Q782_9GAMM</name>
<comment type="caution">
    <text evidence="1">The sequence shown here is derived from an EMBL/GenBank/DDBJ whole genome shotgun (WGS) entry which is preliminary data.</text>
</comment>
<dbReference type="AlphaFoldDB" id="A0A5C6Q782"/>
<sequence>MSKVFSKYLIAISFYIGLVASATSHTYFFGVSDVSINPKTKHLEIVHQFTTHDIENAIAEKKQVHFSAEHKNYDIYIQQYFEQQFSLEKNQVKIPLIWLGFEVTSGKIIAYQESNQQSLLPQTVVKNAILIDTYPKQVNTVNYQGVGLKGEALFGSLTFDYRIKEAIITPDITSN</sequence>
<dbReference type="EMBL" id="VOLT01000012">
    <property type="protein sequence ID" value="TWX64844.1"/>
    <property type="molecule type" value="Genomic_DNA"/>
</dbReference>
<organism evidence="1 2">
    <name type="scientific">Colwellia demingiae</name>
    <dbReference type="NCBI Taxonomy" id="89401"/>
    <lineage>
        <taxon>Bacteria</taxon>
        <taxon>Pseudomonadati</taxon>
        <taxon>Pseudomonadota</taxon>
        <taxon>Gammaproteobacteria</taxon>
        <taxon>Alteromonadales</taxon>
        <taxon>Colwelliaceae</taxon>
        <taxon>Colwellia</taxon>
    </lineage>
</organism>
<keyword evidence="1" id="KW-0540">Nuclease</keyword>
<reference evidence="1 2" key="1">
    <citation type="submission" date="2019-07" db="EMBL/GenBank/DDBJ databases">
        <title>Genomes of sea-ice associated Colwellia species.</title>
        <authorList>
            <person name="Bowman J.P."/>
        </authorList>
    </citation>
    <scope>NUCLEOTIDE SEQUENCE [LARGE SCALE GENOMIC DNA]</scope>
    <source>
        <strain evidence="1 2">ACAM 459</strain>
    </source>
</reference>
<evidence type="ECO:0000313" key="1">
    <source>
        <dbReference type="EMBL" id="TWX64844.1"/>
    </source>
</evidence>
<dbReference type="OrthoDB" id="278786at2"/>
<protein>
    <submittedName>
        <fullName evidence="1">Exonuclease V subunit gamma</fullName>
    </submittedName>
</protein>
<keyword evidence="1" id="KW-0378">Hydrolase</keyword>
<dbReference type="GO" id="GO:0004527">
    <property type="term" value="F:exonuclease activity"/>
    <property type="evidence" value="ECO:0007669"/>
    <property type="project" value="UniProtKB-KW"/>
</dbReference>
<gene>
    <name evidence="1" type="ORF">ESZ36_19325</name>
</gene>
<evidence type="ECO:0000313" key="2">
    <source>
        <dbReference type="Proteomes" id="UP000321822"/>
    </source>
</evidence>